<dbReference type="AlphaFoldDB" id="A0A917EI95"/>
<evidence type="ECO:0000313" key="1">
    <source>
        <dbReference type="EMBL" id="GGE44012.1"/>
    </source>
</evidence>
<proteinExistence type="predicted"/>
<dbReference type="PROSITE" id="PS51257">
    <property type="entry name" value="PROKAR_LIPOPROTEIN"/>
    <property type="match status" value="1"/>
</dbReference>
<protein>
    <recommendedName>
        <fullName evidence="3">Excalibur calcium-binding domain-containing protein</fullName>
    </recommendedName>
</protein>
<accession>A0A917EI95</accession>
<reference evidence="1" key="2">
    <citation type="submission" date="2020-09" db="EMBL/GenBank/DDBJ databases">
        <authorList>
            <person name="Sun Q."/>
            <person name="Zhou Y."/>
        </authorList>
    </citation>
    <scope>NUCLEOTIDE SEQUENCE</scope>
    <source>
        <strain evidence="1">CGMCC 1.16012</strain>
    </source>
</reference>
<organism evidence="1 2">
    <name type="scientific">Actibacterium pelagium</name>
    <dbReference type="NCBI Taxonomy" id="2029103"/>
    <lineage>
        <taxon>Bacteria</taxon>
        <taxon>Pseudomonadati</taxon>
        <taxon>Pseudomonadota</taxon>
        <taxon>Alphaproteobacteria</taxon>
        <taxon>Rhodobacterales</taxon>
        <taxon>Roseobacteraceae</taxon>
        <taxon>Actibacterium</taxon>
    </lineage>
</organism>
<comment type="caution">
    <text evidence="1">The sequence shown here is derived from an EMBL/GenBank/DDBJ whole genome shotgun (WGS) entry which is preliminary data.</text>
</comment>
<keyword evidence="2" id="KW-1185">Reference proteome</keyword>
<dbReference type="EMBL" id="BMKN01000001">
    <property type="protein sequence ID" value="GGE44012.1"/>
    <property type="molecule type" value="Genomic_DNA"/>
</dbReference>
<evidence type="ECO:0000313" key="2">
    <source>
        <dbReference type="Proteomes" id="UP000606730"/>
    </source>
</evidence>
<evidence type="ECO:0008006" key="3">
    <source>
        <dbReference type="Google" id="ProtNLM"/>
    </source>
</evidence>
<sequence>MRIAIGIALAVGLAGCVQETYYQNGVGFGSYEEYIQARENREASLAGNNISVEQTVLPPVGGETAPAEVQVAQAETAAPVITPSTDNPGISDEQDFEAVSSRETIESDRERLAAQRETYVQVEATALPSRSSSNRPNIVKYALDTNNNVGQKIYTRANLRGASASERACSRFNSADLAQEEFLASGGPKRDRKNLDPDGDGFACDWDPRPFRLAVQ</sequence>
<gene>
    <name evidence="1" type="ORF">GCM10011517_09590</name>
</gene>
<reference evidence="1" key="1">
    <citation type="journal article" date="2014" name="Int. J. Syst. Evol. Microbiol.">
        <title>Complete genome sequence of Corynebacterium casei LMG S-19264T (=DSM 44701T), isolated from a smear-ripened cheese.</title>
        <authorList>
            <consortium name="US DOE Joint Genome Institute (JGI-PGF)"/>
            <person name="Walter F."/>
            <person name="Albersmeier A."/>
            <person name="Kalinowski J."/>
            <person name="Ruckert C."/>
        </authorList>
    </citation>
    <scope>NUCLEOTIDE SEQUENCE</scope>
    <source>
        <strain evidence="1">CGMCC 1.16012</strain>
    </source>
</reference>
<dbReference type="Proteomes" id="UP000606730">
    <property type="component" value="Unassembled WGS sequence"/>
</dbReference>
<name>A0A917EI95_9RHOB</name>
<dbReference type="RefSeq" id="WP_095596183.1">
    <property type="nucleotide sequence ID" value="NZ_BMKN01000001.1"/>
</dbReference>
<dbReference type="OrthoDB" id="7951357at2"/>